<organism evidence="1 2">
    <name type="scientific">Didymella exigua CBS 183.55</name>
    <dbReference type="NCBI Taxonomy" id="1150837"/>
    <lineage>
        <taxon>Eukaryota</taxon>
        <taxon>Fungi</taxon>
        <taxon>Dikarya</taxon>
        <taxon>Ascomycota</taxon>
        <taxon>Pezizomycotina</taxon>
        <taxon>Dothideomycetes</taxon>
        <taxon>Pleosporomycetidae</taxon>
        <taxon>Pleosporales</taxon>
        <taxon>Pleosporineae</taxon>
        <taxon>Didymellaceae</taxon>
        <taxon>Didymella</taxon>
    </lineage>
</organism>
<dbReference type="GeneID" id="54355354"/>
<dbReference type="Proteomes" id="UP000800082">
    <property type="component" value="Unassembled WGS sequence"/>
</dbReference>
<protein>
    <submittedName>
        <fullName evidence="1">Uncharacterized protein</fullName>
    </submittedName>
</protein>
<dbReference type="EMBL" id="ML978994">
    <property type="protein sequence ID" value="KAF1924388.1"/>
    <property type="molecule type" value="Genomic_DNA"/>
</dbReference>
<dbReference type="RefSeq" id="XP_033444641.1">
    <property type="nucleotide sequence ID" value="XM_033597687.1"/>
</dbReference>
<dbReference type="AlphaFoldDB" id="A0A6A5RB07"/>
<evidence type="ECO:0000313" key="2">
    <source>
        <dbReference type="Proteomes" id="UP000800082"/>
    </source>
</evidence>
<accession>A0A6A5RB07</accession>
<sequence length="162" mass="18081">MEPDALELNFLSNDGGPHAVIEAQRPQQDEPESNEDQGTVMVSNLNTLIIESDPYCEKSYERCMVFVSDSVPVDLQYKALDQSFSKKNTEVEFFSAVDKAYEWSCTGRGVTGATVETFKDGRISRHFVLKIGPPNSPNGDALRVAKRLKALVEHFFFTTSPI</sequence>
<dbReference type="OrthoDB" id="3800544at2759"/>
<evidence type="ECO:0000313" key="1">
    <source>
        <dbReference type="EMBL" id="KAF1924388.1"/>
    </source>
</evidence>
<keyword evidence="2" id="KW-1185">Reference proteome</keyword>
<reference evidence="1" key="1">
    <citation type="journal article" date="2020" name="Stud. Mycol.">
        <title>101 Dothideomycetes genomes: a test case for predicting lifestyles and emergence of pathogens.</title>
        <authorList>
            <person name="Haridas S."/>
            <person name="Albert R."/>
            <person name="Binder M."/>
            <person name="Bloem J."/>
            <person name="Labutti K."/>
            <person name="Salamov A."/>
            <person name="Andreopoulos B."/>
            <person name="Baker S."/>
            <person name="Barry K."/>
            <person name="Bills G."/>
            <person name="Bluhm B."/>
            <person name="Cannon C."/>
            <person name="Castanera R."/>
            <person name="Culley D."/>
            <person name="Daum C."/>
            <person name="Ezra D."/>
            <person name="Gonzalez J."/>
            <person name="Henrissat B."/>
            <person name="Kuo A."/>
            <person name="Liang C."/>
            <person name="Lipzen A."/>
            <person name="Lutzoni F."/>
            <person name="Magnuson J."/>
            <person name="Mondo S."/>
            <person name="Nolan M."/>
            <person name="Ohm R."/>
            <person name="Pangilinan J."/>
            <person name="Park H.-J."/>
            <person name="Ramirez L."/>
            <person name="Alfaro M."/>
            <person name="Sun H."/>
            <person name="Tritt A."/>
            <person name="Yoshinaga Y."/>
            <person name="Zwiers L.-H."/>
            <person name="Turgeon B."/>
            <person name="Goodwin S."/>
            <person name="Spatafora J."/>
            <person name="Crous P."/>
            <person name="Grigoriev I."/>
        </authorList>
    </citation>
    <scope>NUCLEOTIDE SEQUENCE</scope>
    <source>
        <strain evidence="1">CBS 183.55</strain>
    </source>
</reference>
<gene>
    <name evidence="1" type="ORF">M421DRAFT_8866</name>
</gene>
<name>A0A6A5RB07_9PLEO</name>
<proteinExistence type="predicted"/>